<dbReference type="Proteomes" id="UP000824120">
    <property type="component" value="Chromosome 5"/>
</dbReference>
<comment type="caution">
    <text evidence="1">The sequence shown here is derived from an EMBL/GenBank/DDBJ whole genome shotgun (WGS) entry which is preliminary data.</text>
</comment>
<proteinExistence type="predicted"/>
<dbReference type="AlphaFoldDB" id="A0A9J5YWJ3"/>
<accession>A0A9J5YWJ3</accession>
<evidence type="ECO:0000313" key="2">
    <source>
        <dbReference type="Proteomes" id="UP000824120"/>
    </source>
</evidence>
<keyword evidence="2" id="KW-1185">Reference proteome</keyword>
<sequence length="59" mass="6440">MTFATLALWGQTNDVQSINKNDSSVATDGPSIRRKLNSSKLSSFLSTDDLSVAVSIHWK</sequence>
<organism evidence="1 2">
    <name type="scientific">Solanum commersonii</name>
    <name type="common">Commerson's wild potato</name>
    <name type="synonym">Commerson's nightshade</name>
    <dbReference type="NCBI Taxonomy" id="4109"/>
    <lineage>
        <taxon>Eukaryota</taxon>
        <taxon>Viridiplantae</taxon>
        <taxon>Streptophyta</taxon>
        <taxon>Embryophyta</taxon>
        <taxon>Tracheophyta</taxon>
        <taxon>Spermatophyta</taxon>
        <taxon>Magnoliopsida</taxon>
        <taxon>eudicotyledons</taxon>
        <taxon>Gunneridae</taxon>
        <taxon>Pentapetalae</taxon>
        <taxon>asterids</taxon>
        <taxon>lamiids</taxon>
        <taxon>Solanales</taxon>
        <taxon>Solanaceae</taxon>
        <taxon>Solanoideae</taxon>
        <taxon>Solaneae</taxon>
        <taxon>Solanum</taxon>
    </lineage>
</organism>
<protein>
    <submittedName>
        <fullName evidence="1">Uncharacterized protein</fullName>
    </submittedName>
</protein>
<name>A0A9J5YWJ3_SOLCO</name>
<gene>
    <name evidence="1" type="ORF">H5410_026583</name>
</gene>
<evidence type="ECO:0000313" key="1">
    <source>
        <dbReference type="EMBL" id="KAG5605091.1"/>
    </source>
</evidence>
<dbReference type="EMBL" id="JACXVP010000005">
    <property type="protein sequence ID" value="KAG5605091.1"/>
    <property type="molecule type" value="Genomic_DNA"/>
</dbReference>
<reference evidence="1 2" key="1">
    <citation type="submission" date="2020-09" db="EMBL/GenBank/DDBJ databases">
        <title>De no assembly of potato wild relative species, Solanum commersonii.</title>
        <authorList>
            <person name="Cho K."/>
        </authorList>
    </citation>
    <scope>NUCLEOTIDE SEQUENCE [LARGE SCALE GENOMIC DNA]</scope>
    <source>
        <strain evidence="1">LZ3.2</strain>
        <tissue evidence="1">Leaf</tissue>
    </source>
</reference>